<dbReference type="GO" id="GO:0016798">
    <property type="term" value="F:hydrolase activity, acting on glycosyl bonds"/>
    <property type="evidence" value="ECO:0007669"/>
    <property type="project" value="UniProtKB-KW"/>
</dbReference>
<name>A0A4V2J4E2_9BACL</name>
<dbReference type="Gene3D" id="2.160.20.110">
    <property type="match status" value="2"/>
</dbReference>
<reference evidence="3 4" key="1">
    <citation type="submission" date="2019-02" db="EMBL/GenBank/DDBJ databases">
        <title>Paenibacillus sp. nov., isolated from surface-sterilized tissue of Thalictrum simplex L.</title>
        <authorList>
            <person name="Tuo L."/>
        </authorList>
    </citation>
    <scope>NUCLEOTIDE SEQUENCE [LARGE SCALE GENOMIC DNA]</scope>
    <source>
        <strain evidence="3 4">N2SHLJ1</strain>
    </source>
</reference>
<keyword evidence="3" id="KW-0326">Glycosidase</keyword>
<keyword evidence="3" id="KW-0378">Hydrolase</keyword>
<dbReference type="PANTHER" id="PTHR40446">
    <property type="entry name" value="N-ACETYLGLUCOSAMINE-1-PHOSPHODIESTER ALPHA-N-ACETYLGLUCOSAMINIDASE"/>
    <property type="match status" value="1"/>
</dbReference>
<evidence type="ECO:0000256" key="1">
    <source>
        <dbReference type="SAM" id="SignalP"/>
    </source>
</evidence>
<evidence type="ECO:0000259" key="2">
    <source>
        <dbReference type="Pfam" id="PF09992"/>
    </source>
</evidence>
<proteinExistence type="predicted"/>
<organism evidence="3 4">
    <name type="scientific">Paenibacillus thalictri</name>
    <dbReference type="NCBI Taxonomy" id="2527873"/>
    <lineage>
        <taxon>Bacteria</taxon>
        <taxon>Bacillati</taxon>
        <taxon>Bacillota</taxon>
        <taxon>Bacilli</taxon>
        <taxon>Bacillales</taxon>
        <taxon>Paenibacillaceae</taxon>
        <taxon>Paenibacillus</taxon>
    </lineage>
</organism>
<accession>A0A4V2J4E2</accession>
<dbReference type="Proteomes" id="UP000293142">
    <property type="component" value="Unassembled WGS sequence"/>
</dbReference>
<feature type="domain" description="Phosphodiester glycosidase" evidence="2">
    <location>
        <begin position="715"/>
        <end position="904"/>
    </location>
</feature>
<dbReference type="OrthoDB" id="9816453at2"/>
<protein>
    <submittedName>
        <fullName evidence="3">Phosphodiester glycosidase family protein</fullName>
    </submittedName>
</protein>
<sequence length="929" mass="97410">MRFASRMARLFLSIVLLTSMLFTLQAPSGVHADTVTSIGSQADLELIRSNPSGSFKLTADIAFTGSFDPIPSFSGTLDGNGHIISGLHIVGDAAHPKAAFIVENLGVIEKIGFVNVSVTSLDTNSTFWASGMVGSNKGTVRESFVTGSVTGGYRSAGIVVTNYSQVQNVYTKTTVSANVESGALVAVSESGSTLQSSYAIPNVHSALNNTGGISAYAYTNATIKNNALLAGTITNGGNTNIARITGRENGTPTFQNNIASANALVQGAAVSGGTAGNNQGLSVTDNELKQLKTYEDTLGWDFYSVWEMSTVLGRPILRHVQERKDTVIASAADLELIRSNPSGDFKLTADITLTGAFVPLPSFSGTLDGDGHIISNLTVTGSATRPKAAFMADNTGIVEKIGFANAAVIGINTAQDDWAAGIAAANHGTIRESFVTGVVVGGYRSGGITAHNYGSIKNCYTDIIVKAKGESGALAAVSESGSTLASSYAKPNVYSELNNTGGISAYAYTNAVIKNNALLAGTITNGGGSNISRITGRVNGTPTFQNNIASTNALVQGAVVTGGTASNNKGLSVTDSALGTQSTYESTLGWNFSVIWKMSPTLGRPVLQIFPNLPAAQSNPIIFRVFRDESNTLSTGVSHRQMDFVDVNGNIQKANIIDVNLTLPQNSIIVGTKNNQIPPTDTNGNYVRTVGSDGHDVFKGTIPEQAATTVIAGKKVVAGVNGEFYTEQGPEGYMIKDGSSIINGVRVPGVDGKTYPFHAFFGIKDDGTPVIGNYSTDWQALKNDLYQASGGQFRVVKDGVAQSFSGQVISNPSDPNYDEQTYYRYKDRHPRTAVGIRSNGTVFFLTIDGRGANSSTGFYIEELGLYMKELGAYQALNMDGGGSTTAATLNAATGVYEVKNTPINKVNGVETPGALREVFSSILVLVNQP</sequence>
<gene>
    <name evidence="3" type="ORF">EYB31_11270</name>
</gene>
<evidence type="ECO:0000313" key="3">
    <source>
        <dbReference type="EMBL" id="TBL79482.1"/>
    </source>
</evidence>
<feature type="signal peptide" evidence="1">
    <location>
        <begin position="1"/>
        <end position="32"/>
    </location>
</feature>
<evidence type="ECO:0000313" key="4">
    <source>
        <dbReference type="Proteomes" id="UP000293142"/>
    </source>
</evidence>
<dbReference type="Pfam" id="PF09992">
    <property type="entry name" value="NAGPA"/>
    <property type="match status" value="1"/>
</dbReference>
<comment type="caution">
    <text evidence="3">The sequence shown here is derived from an EMBL/GenBank/DDBJ whole genome shotgun (WGS) entry which is preliminary data.</text>
</comment>
<dbReference type="AlphaFoldDB" id="A0A4V2J4E2"/>
<keyword evidence="4" id="KW-1185">Reference proteome</keyword>
<dbReference type="InterPro" id="IPR018711">
    <property type="entry name" value="NAGPA"/>
</dbReference>
<keyword evidence="1" id="KW-0732">Signal</keyword>
<dbReference type="RefSeq" id="WP_131013427.1">
    <property type="nucleotide sequence ID" value="NZ_SIRE01000007.1"/>
</dbReference>
<dbReference type="PANTHER" id="PTHR40446:SF2">
    <property type="entry name" value="N-ACETYLGLUCOSAMINE-1-PHOSPHODIESTER ALPHA-N-ACETYLGLUCOSAMINIDASE"/>
    <property type="match status" value="1"/>
</dbReference>
<dbReference type="EMBL" id="SIRE01000007">
    <property type="protein sequence ID" value="TBL79482.1"/>
    <property type="molecule type" value="Genomic_DNA"/>
</dbReference>
<feature type="chain" id="PRO_5020332725" evidence="1">
    <location>
        <begin position="33"/>
        <end position="929"/>
    </location>
</feature>